<dbReference type="RefSeq" id="WP_377122029.1">
    <property type="nucleotide sequence ID" value="NZ_JBHRSD010000011.1"/>
</dbReference>
<dbReference type="InterPro" id="IPR008554">
    <property type="entry name" value="Glutaredoxin-like"/>
</dbReference>
<keyword evidence="2" id="KW-1185">Reference proteome</keyword>
<protein>
    <submittedName>
        <fullName evidence="1">Glutaredoxin family protein</fullName>
    </submittedName>
</protein>
<dbReference type="Proteomes" id="UP001595453">
    <property type="component" value="Unassembled WGS sequence"/>
</dbReference>
<proteinExistence type="predicted"/>
<accession>A0ABV7CHU9</accession>
<comment type="caution">
    <text evidence="1">The sequence shown here is derived from an EMBL/GenBank/DDBJ whole genome shotgun (WGS) entry which is preliminary data.</text>
</comment>
<sequence length="74" mass="8197">MVKVALFHTEGCHLCEMALAMLADIPAAVELRDVVEDSALMAAYQFTIPVVQRLDTGAELGWPFTSQQLEEFLD</sequence>
<dbReference type="EMBL" id="JBHRSD010000011">
    <property type="protein sequence ID" value="MFC3032093.1"/>
    <property type="molecule type" value="Genomic_DNA"/>
</dbReference>
<gene>
    <name evidence="1" type="ORF">ACFOEE_06140</name>
</gene>
<evidence type="ECO:0000313" key="2">
    <source>
        <dbReference type="Proteomes" id="UP001595453"/>
    </source>
</evidence>
<reference evidence="2" key="1">
    <citation type="journal article" date="2019" name="Int. J. Syst. Evol. Microbiol.">
        <title>The Global Catalogue of Microorganisms (GCM) 10K type strain sequencing project: providing services to taxonomists for standard genome sequencing and annotation.</title>
        <authorList>
            <consortium name="The Broad Institute Genomics Platform"/>
            <consortium name="The Broad Institute Genome Sequencing Center for Infectious Disease"/>
            <person name="Wu L."/>
            <person name="Ma J."/>
        </authorList>
    </citation>
    <scope>NUCLEOTIDE SEQUENCE [LARGE SCALE GENOMIC DNA]</scope>
    <source>
        <strain evidence="2">KCTC 42730</strain>
    </source>
</reference>
<dbReference type="SUPFAM" id="SSF52833">
    <property type="entry name" value="Thioredoxin-like"/>
    <property type="match status" value="1"/>
</dbReference>
<dbReference type="InterPro" id="IPR036249">
    <property type="entry name" value="Thioredoxin-like_sf"/>
</dbReference>
<organism evidence="1 2">
    <name type="scientific">Pseudoalteromonas fenneropenaei</name>
    <dbReference type="NCBI Taxonomy" id="1737459"/>
    <lineage>
        <taxon>Bacteria</taxon>
        <taxon>Pseudomonadati</taxon>
        <taxon>Pseudomonadota</taxon>
        <taxon>Gammaproteobacteria</taxon>
        <taxon>Alteromonadales</taxon>
        <taxon>Pseudoalteromonadaceae</taxon>
        <taxon>Pseudoalteromonas</taxon>
    </lineage>
</organism>
<evidence type="ECO:0000313" key="1">
    <source>
        <dbReference type="EMBL" id="MFC3032093.1"/>
    </source>
</evidence>
<name>A0ABV7CHU9_9GAMM</name>
<dbReference type="Gene3D" id="3.40.30.10">
    <property type="entry name" value="Glutaredoxin"/>
    <property type="match status" value="1"/>
</dbReference>
<dbReference type="Pfam" id="PF05768">
    <property type="entry name" value="Glrx-like"/>
    <property type="match status" value="1"/>
</dbReference>